<feature type="transmembrane region" description="Helical" evidence="6">
    <location>
        <begin position="214"/>
        <end position="243"/>
    </location>
</feature>
<feature type="transmembrane region" description="Helical" evidence="6">
    <location>
        <begin position="130"/>
        <end position="149"/>
    </location>
</feature>
<dbReference type="EMBL" id="HF951689">
    <property type="protein sequence ID" value="CCW33931.1"/>
    <property type="molecule type" value="Genomic_DNA"/>
</dbReference>
<feature type="transmembrane region" description="Helical" evidence="6">
    <location>
        <begin position="89"/>
        <end position="110"/>
    </location>
</feature>
<dbReference type="OrthoDB" id="9792579at2"/>
<name>S0ES42_CHTCT</name>
<dbReference type="Pfam" id="PF02653">
    <property type="entry name" value="BPD_transp_2"/>
    <property type="match status" value="1"/>
</dbReference>
<feature type="transmembrane region" description="Helical" evidence="6">
    <location>
        <begin position="179"/>
        <end position="199"/>
    </location>
</feature>
<dbReference type="GO" id="GO:0022857">
    <property type="term" value="F:transmembrane transporter activity"/>
    <property type="evidence" value="ECO:0007669"/>
    <property type="project" value="InterPro"/>
</dbReference>
<evidence type="ECO:0000256" key="5">
    <source>
        <dbReference type="ARBA" id="ARBA00023136"/>
    </source>
</evidence>
<dbReference type="eggNOG" id="COG1079">
    <property type="taxonomic scope" value="Bacteria"/>
</dbReference>
<dbReference type="InParanoid" id="S0ES42"/>
<dbReference type="PANTHER" id="PTHR43370">
    <property type="entry name" value="SUGAR ABC TRANSPORTER INTEGRAL MEMBRANE PROTEIN-RELATED"/>
    <property type="match status" value="1"/>
</dbReference>
<keyword evidence="4 6" id="KW-1133">Transmembrane helix</keyword>
<dbReference type="KEGG" id="ccz:CCALI_00092"/>
<comment type="subcellular location">
    <subcellularLocation>
        <location evidence="1">Cell membrane</location>
        <topology evidence="1">Multi-pass membrane protein</topology>
    </subcellularLocation>
</comment>
<keyword evidence="2" id="KW-1003">Cell membrane</keyword>
<evidence type="ECO:0000256" key="6">
    <source>
        <dbReference type="SAM" id="Phobius"/>
    </source>
</evidence>
<dbReference type="InterPro" id="IPR001851">
    <property type="entry name" value="ABC_transp_permease"/>
</dbReference>
<evidence type="ECO:0000256" key="2">
    <source>
        <dbReference type="ARBA" id="ARBA00022475"/>
    </source>
</evidence>
<dbReference type="PANTHER" id="PTHR43370:SF1">
    <property type="entry name" value="GUANOSINE ABC TRANSPORTER PERMEASE PROTEIN NUPQ"/>
    <property type="match status" value="1"/>
</dbReference>
<dbReference type="STRING" id="454171.CP488_01065"/>
<dbReference type="Proteomes" id="UP000014227">
    <property type="component" value="Chromosome I"/>
</dbReference>
<proteinExistence type="predicted"/>
<dbReference type="AlphaFoldDB" id="S0ES42"/>
<dbReference type="GO" id="GO:0005886">
    <property type="term" value="C:plasma membrane"/>
    <property type="evidence" value="ECO:0007669"/>
    <property type="project" value="UniProtKB-SubCell"/>
</dbReference>
<keyword evidence="8" id="KW-1185">Reference proteome</keyword>
<evidence type="ECO:0000256" key="3">
    <source>
        <dbReference type="ARBA" id="ARBA00022692"/>
    </source>
</evidence>
<organism evidence="7 8">
    <name type="scientific">Chthonomonas calidirosea (strain DSM 23976 / ICMP 18418 / T49)</name>
    <dbReference type="NCBI Taxonomy" id="1303518"/>
    <lineage>
        <taxon>Bacteria</taxon>
        <taxon>Bacillati</taxon>
        <taxon>Armatimonadota</taxon>
        <taxon>Chthonomonadia</taxon>
        <taxon>Chthonomonadales</taxon>
        <taxon>Chthonomonadaceae</taxon>
        <taxon>Chthonomonas</taxon>
    </lineage>
</organism>
<evidence type="ECO:0000256" key="4">
    <source>
        <dbReference type="ARBA" id="ARBA00022989"/>
    </source>
</evidence>
<evidence type="ECO:0000313" key="7">
    <source>
        <dbReference type="EMBL" id="CCW33931.1"/>
    </source>
</evidence>
<evidence type="ECO:0000313" key="8">
    <source>
        <dbReference type="Proteomes" id="UP000014227"/>
    </source>
</evidence>
<keyword evidence="3 6" id="KW-0812">Transmembrane</keyword>
<dbReference type="PATRIC" id="fig|1303518.3.peg.93"/>
<keyword evidence="5 6" id="KW-0472">Membrane</keyword>
<dbReference type="HOGENOM" id="CLU_040769_1_0_0"/>
<accession>S0ES42</accession>
<evidence type="ECO:0000256" key="1">
    <source>
        <dbReference type="ARBA" id="ARBA00004651"/>
    </source>
</evidence>
<gene>
    <name evidence="7" type="ORF">CCALI_00092</name>
</gene>
<reference evidence="8" key="1">
    <citation type="submission" date="2013-03" db="EMBL/GenBank/DDBJ databases">
        <title>Genome sequence of Chthonomonas calidirosea, the first sequenced genome from the Armatimonadetes phylum (formally candidate division OP10).</title>
        <authorList>
            <person name="Lee K.C.Y."/>
            <person name="Morgan X.C."/>
            <person name="Dunfield P.F."/>
            <person name="Tamas I."/>
            <person name="Houghton K.M."/>
            <person name="Vyssotski M."/>
            <person name="Ryan J.L.J."/>
            <person name="Lagutin K."/>
            <person name="McDonald I.R."/>
            <person name="Stott M.B."/>
        </authorList>
    </citation>
    <scope>NUCLEOTIDE SEQUENCE [LARGE SCALE GENOMIC DNA]</scope>
    <source>
        <strain evidence="8">DSM 23976 / ICMP 18418 / T49</strain>
    </source>
</reference>
<dbReference type="RefSeq" id="WP_016481495.1">
    <property type="nucleotide sequence ID" value="NC_021487.1"/>
</dbReference>
<feature type="transmembrane region" description="Helical" evidence="6">
    <location>
        <begin position="60"/>
        <end position="82"/>
    </location>
</feature>
<feature type="transmembrane region" description="Helical" evidence="6">
    <location>
        <begin position="255"/>
        <end position="272"/>
    </location>
</feature>
<sequence length="314" mass="33534">MSIVTGVLLGTLAETTPLLYTSLGETVAQRAGVINVGLEGILLASAFTASLTTYHIGNPYIGVGIGMLTGVAFALLFGFFALVLHADQVVTGVVFNLFALGITGTLYRFLFALHDKSLITAQLPLLHHTVTLLTPLALPAVALVWWWLYSTRSGLELRACGEQPLAADAAGISVRRTRAIALIFDGAMAGIAGAFLSVADSNTFVPNMSAGKGFIALAIVTAGRWNPIGCLVASLLFGFTNALQFQAQALGFDGLYRHIAAIFHLTTLLHRLNLDHFPYQLFLALPYLVTMLILFGSSRSTRAPAALGRPYRKE</sequence>
<protein>
    <submittedName>
        <fullName evidence="7">Nucleoside ABC transporter membrane protein</fullName>
    </submittedName>
</protein>
<feature type="transmembrane region" description="Helical" evidence="6">
    <location>
        <begin position="278"/>
        <end position="295"/>
    </location>
</feature>
<dbReference type="CDD" id="cd06580">
    <property type="entry name" value="TM_PBP1_transp_TpRbsC_like"/>
    <property type="match status" value="1"/>
</dbReference>